<dbReference type="EMBL" id="KB468053">
    <property type="protein sequence ID" value="PCH39841.1"/>
    <property type="molecule type" value="Genomic_DNA"/>
</dbReference>
<sequence>MSADDLIAQWGRVGIQIHEAATVLFEKSKKSLVGDGTFLGFITAVLNQVPNALQPEPPYDMFGYLIYAQAGSSVQRRVSDVMPGDIIVLQDAKFKGHKGLQMYHQTVGAGEPLYAVIADCEVKKSKVKVFQANQHVGQQTVESASYRLEDLKSGSIKIYRVLET</sequence>
<feature type="domain" description="BBC1/AIM3 cysteine proteinase-fold" evidence="1">
    <location>
        <begin position="1"/>
        <end position="163"/>
    </location>
</feature>
<evidence type="ECO:0000259" key="1">
    <source>
        <dbReference type="Pfam" id="PF25459"/>
    </source>
</evidence>
<keyword evidence="3" id="KW-1185">Reference proteome</keyword>
<dbReference type="InterPro" id="IPR057402">
    <property type="entry name" value="AIM3_BBC1_C"/>
</dbReference>
<organism evidence="2 3">
    <name type="scientific">Wolfiporia cocos (strain MD-104)</name>
    <name type="common">Brown rot fungus</name>
    <dbReference type="NCBI Taxonomy" id="742152"/>
    <lineage>
        <taxon>Eukaryota</taxon>
        <taxon>Fungi</taxon>
        <taxon>Dikarya</taxon>
        <taxon>Basidiomycota</taxon>
        <taxon>Agaricomycotina</taxon>
        <taxon>Agaricomycetes</taxon>
        <taxon>Polyporales</taxon>
        <taxon>Phaeolaceae</taxon>
        <taxon>Wolfiporia</taxon>
    </lineage>
</organism>
<dbReference type="OrthoDB" id="207120at2759"/>
<dbReference type="STRING" id="742152.A0A2H3JD82"/>
<dbReference type="Pfam" id="PF25459">
    <property type="entry name" value="AIM3_BBC1_C"/>
    <property type="match status" value="1"/>
</dbReference>
<evidence type="ECO:0000313" key="2">
    <source>
        <dbReference type="EMBL" id="PCH39841.1"/>
    </source>
</evidence>
<reference evidence="2 3" key="1">
    <citation type="journal article" date="2012" name="Science">
        <title>The Paleozoic origin of enzymatic lignin decomposition reconstructed from 31 fungal genomes.</title>
        <authorList>
            <person name="Floudas D."/>
            <person name="Binder M."/>
            <person name="Riley R."/>
            <person name="Barry K."/>
            <person name="Blanchette R.A."/>
            <person name="Henrissat B."/>
            <person name="Martinez A.T."/>
            <person name="Otillar R."/>
            <person name="Spatafora J.W."/>
            <person name="Yadav J.S."/>
            <person name="Aerts A."/>
            <person name="Benoit I."/>
            <person name="Boyd A."/>
            <person name="Carlson A."/>
            <person name="Copeland A."/>
            <person name="Coutinho P.M."/>
            <person name="de Vries R.P."/>
            <person name="Ferreira P."/>
            <person name="Findley K."/>
            <person name="Foster B."/>
            <person name="Gaskell J."/>
            <person name="Glotzer D."/>
            <person name="Gorecki P."/>
            <person name="Heitman J."/>
            <person name="Hesse C."/>
            <person name="Hori C."/>
            <person name="Igarashi K."/>
            <person name="Jurgens J.A."/>
            <person name="Kallen N."/>
            <person name="Kersten P."/>
            <person name="Kohler A."/>
            <person name="Kuees U."/>
            <person name="Kumar T.K.A."/>
            <person name="Kuo A."/>
            <person name="LaButti K."/>
            <person name="Larrondo L.F."/>
            <person name="Lindquist E."/>
            <person name="Ling A."/>
            <person name="Lombard V."/>
            <person name="Lucas S."/>
            <person name="Lundell T."/>
            <person name="Martin R."/>
            <person name="McLaughlin D.J."/>
            <person name="Morgenstern I."/>
            <person name="Morin E."/>
            <person name="Murat C."/>
            <person name="Nagy L.G."/>
            <person name="Nolan M."/>
            <person name="Ohm R.A."/>
            <person name="Patyshakuliyeva A."/>
            <person name="Rokas A."/>
            <person name="Ruiz-Duenas F.J."/>
            <person name="Sabat G."/>
            <person name="Salamov A."/>
            <person name="Samejima M."/>
            <person name="Schmutz J."/>
            <person name="Slot J.C."/>
            <person name="St John F."/>
            <person name="Stenlid J."/>
            <person name="Sun H."/>
            <person name="Sun S."/>
            <person name="Syed K."/>
            <person name="Tsang A."/>
            <person name="Wiebenga A."/>
            <person name="Young D."/>
            <person name="Pisabarro A."/>
            <person name="Eastwood D.C."/>
            <person name="Martin F."/>
            <person name="Cullen D."/>
            <person name="Grigoriev I.V."/>
            <person name="Hibbett D.S."/>
        </authorList>
    </citation>
    <scope>NUCLEOTIDE SEQUENCE [LARGE SCALE GENOMIC DNA]</scope>
    <source>
        <strain evidence="2 3">MD-104</strain>
    </source>
</reference>
<name>A0A2H3JD82_WOLCO</name>
<accession>A0A2H3JD82</accession>
<dbReference type="OMA" id="YQANQHV"/>
<proteinExistence type="predicted"/>
<dbReference type="AlphaFoldDB" id="A0A2H3JD82"/>
<gene>
    <name evidence="2" type="ORF">WOLCODRAFT_88321</name>
</gene>
<protein>
    <recommendedName>
        <fullName evidence="1">BBC1/AIM3 cysteine proteinase-fold domain-containing protein</fullName>
    </recommendedName>
</protein>
<dbReference type="Proteomes" id="UP000218811">
    <property type="component" value="Unassembled WGS sequence"/>
</dbReference>
<evidence type="ECO:0000313" key="3">
    <source>
        <dbReference type="Proteomes" id="UP000218811"/>
    </source>
</evidence>